<dbReference type="EMBL" id="BMOD01000016">
    <property type="protein sequence ID" value="GGJ45923.1"/>
    <property type="molecule type" value="Genomic_DNA"/>
</dbReference>
<dbReference type="RefSeq" id="WP_189004815.1">
    <property type="nucleotide sequence ID" value="NZ_BMOD01000016.1"/>
</dbReference>
<protein>
    <submittedName>
        <fullName evidence="2">Multidrug ABC transporter permease</fullName>
    </submittedName>
</protein>
<dbReference type="CDD" id="cd21809">
    <property type="entry name" value="ABC-2_lan_permease-like"/>
    <property type="match status" value="1"/>
</dbReference>
<proteinExistence type="predicted"/>
<evidence type="ECO:0000256" key="1">
    <source>
        <dbReference type="SAM" id="Phobius"/>
    </source>
</evidence>
<feature type="transmembrane region" description="Helical" evidence="1">
    <location>
        <begin position="170"/>
        <end position="193"/>
    </location>
</feature>
<comment type="caution">
    <text evidence="2">The sequence shown here is derived from an EMBL/GenBank/DDBJ whole genome shotgun (WGS) entry which is preliminary data.</text>
</comment>
<reference evidence="3" key="1">
    <citation type="journal article" date="2019" name="Int. J. Syst. Evol. Microbiol.">
        <title>The Global Catalogue of Microorganisms (GCM) 10K type strain sequencing project: providing services to taxonomists for standard genome sequencing and annotation.</title>
        <authorList>
            <consortium name="The Broad Institute Genomics Platform"/>
            <consortium name="The Broad Institute Genome Sequencing Center for Infectious Disease"/>
            <person name="Wu L."/>
            <person name="Ma J."/>
        </authorList>
    </citation>
    <scope>NUCLEOTIDE SEQUENCE [LARGE SCALE GENOMIC DNA]</scope>
    <source>
        <strain evidence="3">JCM 14370</strain>
    </source>
</reference>
<sequence>MIGLLQAEALKYRRTPTLLLSIGVPIGLGLLIWAALTFGSGLHGLKGAAGWKMLGQFLSQMWIQMVLPFGAAIISSQVWGLETQDNHLKHLLVQPITRTQVYFTKLIALIALIALGIAMMGLVYLGIGTIRGFGEGQQVLDLLKNIGLSSLVALPLVTLHLWISMRVKAITLNISLAVLGVMAAGFAAGSKFWYYVPWTYTSAVHAAKTHDMALILAGGVTLLIVILSVLDFRRRDLH</sequence>
<keyword evidence="1" id="KW-1133">Transmembrane helix</keyword>
<name>A0ABQ2D760_9DEIO</name>
<keyword evidence="1" id="KW-0812">Transmembrane</keyword>
<accession>A0ABQ2D760</accession>
<gene>
    <name evidence="2" type="primary">spaG</name>
    <name evidence="2" type="ORF">GCM10008938_35200</name>
</gene>
<dbReference type="PANTHER" id="PTHR37305">
    <property type="entry name" value="INTEGRAL MEMBRANE PROTEIN-RELATED"/>
    <property type="match status" value="1"/>
</dbReference>
<dbReference type="Pfam" id="PF12730">
    <property type="entry name" value="ABC2_membrane_4"/>
    <property type="match status" value="1"/>
</dbReference>
<dbReference type="Proteomes" id="UP000632222">
    <property type="component" value="Unassembled WGS sequence"/>
</dbReference>
<feature type="transmembrane region" description="Helical" evidence="1">
    <location>
        <begin position="61"/>
        <end position="81"/>
    </location>
</feature>
<organism evidence="2 3">
    <name type="scientific">Deinococcus roseus</name>
    <dbReference type="NCBI Taxonomy" id="392414"/>
    <lineage>
        <taxon>Bacteria</taxon>
        <taxon>Thermotogati</taxon>
        <taxon>Deinococcota</taxon>
        <taxon>Deinococci</taxon>
        <taxon>Deinococcales</taxon>
        <taxon>Deinococcaceae</taxon>
        <taxon>Deinococcus</taxon>
    </lineage>
</organism>
<feature type="transmembrane region" description="Helical" evidence="1">
    <location>
        <begin position="213"/>
        <end position="232"/>
    </location>
</feature>
<evidence type="ECO:0000313" key="3">
    <source>
        <dbReference type="Proteomes" id="UP000632222"/>
    </source>
</evidence>
<dbReference type="PANTHER" id="PTHR37305:SF1">
    <property type="entry name" value="MEMBRANE PROTEIN"/>
    <property type="match status" value="1"/>
</dbReference>
<feature type="transmembrane region" description="Helical" evidence="1">
    <location>
        <begin position="146"/>
        <end position="163"/>
    </location>
</feature>
<feature type="transmembrane region" description="Helical" evidence="1">
    <location>
        <begin position="102"/>
        <end position="126"/>
    </location>
</feature>
<keyword evidence="3" id="KW-1185">Reference proteome</keyword>
<keyword evidence="1" id="KW-0472">Membrane</keyword>
<feature type="transmembrane region" description="Helical" evidence="1">
    <location>
        <begin position="18"/>
        <end position="41"/>
    </location>
</feature>
<evidence type="ECO:0000313" key="2">
    <source>
        <dbReference type="EMBL" id="GGJ45923.1"/>
    </source>
</evidence>